<dbReference type="InterPro" id="IPR018957">
    <property type="entry name" value="Znf_C3HC4_RING-type"/>
</dbReference>
<evidence type="ECO:0000313" key="9">
    <source>
        <dbReference type="Proteomes" id="UP000193380"/>
    </source>
</evidence>
<feature type="domain" description="RING-type" evidence="6">
    <location>
        <begin position="49"/>
        <end position="87"/>
    </location>
</feature>
<evidence type="ECO:0000259" key="6">
    <source>
        <dbReference type="PROSITE" id="PS50089"/>
    </source>
</evidence>
<keyword evidence="1" id="KW-0479">Metal-binding</keyword>
<dbReference type="CDD" id="cd06680">
    <property type="entry name" value="PDZ4_LNX1_2-like"/>
    <property type="match status" value="1"/>
</dbReference>
<dbReference type="Gene3D" id="2.30.42.10">
    <property type="match status" value="4"/>
</dbReference>
<dbReference type="InterPro" id="IPR051342">
    <property type="entry name" value="PDZ_scaffold"/>
</dbReference>
<dbReference type="PANTHER" id="PTHR19964:SF41">
    <property type="entry name" value="LIGAND OF NUMB PROTEIN X 2-LIKE"/>
    <property type="match status" value="1"/>
</dbReference>
<dbReference type="PaxDb" id="8022-A0A060X683"/>
<dbReference type="PANTHER" id="PTHR19964">
    <property type="entry name" value="MULTIPLE PDZ DOMAIN PROTEIN"/>
    <property type="match status" value="1"/>
</dbReference>
<organism evidence="8 9">
    <name type="scientific">Oncorhynchus mykiss</name>
    <name type="common">Rainbow trout</name>
    <name type="synonym">Salmo gairdneri</name>
    <dbReference type="NCBI Taxonomy" id="8022"/>
    <lineage>
        <taxon>Eukaryota</taxon>
        <taxon>Metazoa</taxon>
        <taxon>Chordata</taxon>
        <taxon>Craniata</taxon>
        <taxon>Vertebrata</taxon>
        <taxon>Euteleostomi</taxon>
        <taxon>Actinopterygii</taxon>
        <taxon>Neopterygii</taxon>
        <taxon>Teleostei</taxon>
        <taxon>Protacanthopterygii</taxon>
        <taxon>Salmoniformes</taxon>
        <taxon>Salmonidae</taxon>
        <taxon>Salmoninae</taxon>
        <taxon>Oncorhynchus</taxon>
    </lineage>
</organism>
<dbReference type="PROSITE" id="PS50106">
    <property type="entry name" value="PDZ"/>
    <property type="match status" value="4"/>
</dbReference>
<dbReference type="Gene3D" id="3.30.40.10">
    <property type="entry name" value="Zinc/RING finger domain, C3HC4 (zinc finger)"/>
    <property type="match status" value="1"/>
</dbReference>
<dbReference type="SMART" id="SM00228">
    <property type="entry name" value="PDZ"/>
    <property type="match status" value="4"/>
</dbReference>
<dbReference type="AlphaFoldDB" id="A0A060X683"/>
<dbReference type="STRING" id="8022.A0A060X683"/>
<dbReference type="Pfam" id="PF00595">
    <property type="entry name" value="PDZ"/>
    <property type="match status" value="4"/>
</dbReference>
<dbReference type="InterPro" id="IPR017907">
    <property type="entry name" value="Znf_RING_CS"/>
</dbReference>
<dbReference type="CDD" id="cd06677">
    <property type="entry name" value="PDZ1_LNX1_2-like"/>
    <property type="match status" value="1"/>
</dbReference>
<evidence type="ECO:0000256" key="3">
    <source>
        <dbReference type="ARBA" id="ARBA00022833"/>
    </source>
</evidence>
<feature type="domain" description="PDZ" evidence="7">
    <location>
        <begin position="673"/>
        <end position="759"/>
    </location>
</feature>
<dbReference type="EMBL" id="FR904828">
    <property type="protein sequence ID" value="CDQ72365.1"/>
    <property type="molecule type" value="Genomic_DNA"/>
</dbReference>
<keyword evidence="3" id="KW-0862">Zinc</keyword>
<sequence length="763" mass="84855">MTEPMVPSSSSSAGLTWAKMCKECGQQHEGGQENHLFEYQDEVDDELVCHICLQPLLQPMDTPCGHTYCFQCLSSFLKEQDFCPVDRQQLQLYHCRPSSLLVRNLLDKLTVLCPHQAECQQQMQRCELQPHLHNRCPVFRRLREEAERRKRHPWNELKGNRGEGESGADTKHTPTMTRTATRDTQPEPGLINPAFEESEDEPLQGICNPVLWNKVHQNKVTWQHWRSLSQKLLPHLCVPVHAFVRLFVSVYVNVYLKSSCPCLPPSPPTETSMRSSLVAEANVVEMNREEQELGLRIVGGKDTPLGNIVIQEIIRDSLAARDGRLAPGDHILEVNDVSLASIPHGRAISVLRRPCPLLRLIVMQEKGFNPRHPQRPGLEHHTPSSTIMATASPPSHSPHGTAHNQGTVIQVTLVKRDRSEPLGIKLIRKSDETGVFILDLLAGGLAAKDGKLCNNDKVMAINGQDLRHGTPENAAQIIQASEVRVNFVVMRQPEAQEEGGSGGEGQGRVARRAPEPQYFRRPSTYMKDPPGGFCSQEKMVSLKKEPRLSLGITIAGGRDCRSRLPVYITSVQPVGCLHRDGTIKKGDVLLSINGVDLTQLTYNEAVSVLKAQTAQAQVILRVIQTISEDPEDEGEAAKEAMESVENPREDDVNWAPLWTRWLGLPGHMHWCRDIVLLKTNQESWGFSIVGGFEESHGQQPFFIKTIVPGTPAYLDGRLKCGDEIVAVNGATTVGMNNSSLIPMLKLQKNKVTLTVVSWPGSLV</sequence>
<proteinExistence type="predicted"/>
<dbReference type="InterPro" id="IPR001841">
    <property type="entry name" value="Znf_RING"/>
</dbReference>
<dbReference type="Proteomes" id="UP000193380">
    <property type="component" value="Unassembled WGS sequence"/>
</dbReference>
<feature type="domain" description="PDZ" evidence="7">
    <location>
        <begin position="539"/>
        <end position="624"/>
    </location>
</feature>
<name>A0A060X683_ONCMY</name>
<evidence type="ECO:0000313" key="8">
    <source>
        <dbReference type="EMBL" id="CDQ72365.1"/>
    </source>
</evidence>
<evidence type="ECO:0000259" key="7">
    <source>
        <dbReference type="PROSITE" id="PS50106"/>
    </source>
</evidence>
<feature type="region of interest" description="Disordered" evidence="5">
    <location>
        <begin position="493"/>
        <end position="526"/>
    </location>
</feature>
<feature type="compositionally biased region" description="Polar residues" evidence="5">
    <location>
        <begin position="383"/>
        <end position="394"/>
    </location>
</feature>
<evidence type="ECO:0000256" key="4">
    <source>
        <dbReference type="PROSITE-ProRule" id="PRU00175"/>
    </source>
</evidence>
<dbReference type="SMART" id="SM00184">
    <property type="entry name" value="RING"/>
    <property type="match status" value="1"/>
</dbReference>
<feature type="region of interest" description="Disordered" evidence="5">
    <location>
        <begin position="368"/>
        <end position="403"/>
    </location>
</feature>
<evidence type="ECO:0008006" key="10">
    <source>
        <dbReference type="Google" id="ProtNLM"/>
    </source>
</evidence>
<evidence type="ECO:0000256" key="1">
    <source>
        <dbReference type="ARBA" id="ARBA00022723"/>
    </source>
</evidence>
<feature type="domain" description="PDZ" evidence="7">
    <location>
        <begin position="283"/>
        <end position="366"/>
    </location>
</feature>
<dbReference type="FunFam" id="2.30.42.10:FF:000081">
    <property type="entry name" value="Ligand of Numb protein X 2"/>
    <property type="match status" value="1"/>
</dbReference>
<feature type="region of interest" description="Disordered" evidence="5">
    <location>
        <begin position="150"/>
        <end position="195"/>
    </location>
</feature>
<reference evidence="8" key="2">
    <citation type="submission" date="2014-03" db="EMBL/GenBank/DDBJ databases">
        <authorList>
            <person name="Genoscope - CEA"/>
        </authorList>
    </citation>
    <scope>NUCLEOTIDE SEQUENCE</scope>
</reference>
<protein>
    <recommendedName>
        <fullName evidence="10">Ligand of numb-protein X 2b</fullName>
    </recommendedName>
</protein>
<feature type="domain" description="PDZ" evidence="7">
    <location>
        <begin position="410"/>
        <end position="493"/>
    </location>
</feature>
<dbReference type="PROSITE" id="PS50089">
    <property type="entry name" value="ZF_RING_2"/>
    <property type="match status" value="1"/>
</dbReference>
<accession>A0A060X683</accession>
<dbReference type="CDD" id="cd06678">
    <property type="entry name" value="PDZ2_LNX1_2-like"/>
    <property type="match status" value="1"/>
</dbReference>
<reference evidence="8" key="1">
    <citation type="journal article" date="2014" name="Nat. Commun.">
        <title>The rainbow trout genome provides novel insights into evolution after whole-genome duplication in vertebrates.</title>
        <authorList>
            <person name="Berthelot C."/>
            <person name="Brunet F."/>
            <person name="Chalopin D."/>
            <person name="Juanchich A."/>
            <person name="Bernard M."/>
            <person name="Noel B."/>
            <person name="Bento P."/>
            <person name="Da Silva C."/>
            <person name="Labadie K."/>
            <person name="Alberti A."/>
            <person name="Aury J.M."/>
            <person name="Louis A."/>
            <person name="Dehais P."/>
            <person name="Bardou P."/>
            <person name="Montfort J."/>
            <person name="Klopp C."/>
            <person name="Cabau C."/>
            <person name="Gaspin C."/>
            <person name="Thorgaard G.H."/>
            <person name="Boussaha M."/>
            <person name="Quillet E."/>
            <person name="Guyomard R."/>
            <person name="Galiana D."/>
            <person name="Bobe J."/>
            <person name="Volff J.N."/>
            <person name="Genet C."/>
            <person name="Wincker P."/>
            <person name="Jaillon O."/>
            <person name="Roest Crollius H."/>
            <person name="Guiguen Y."/>
        </authorList>
    </citation>
    <scope>NUCLEOTIDE SEQUENCE [LARGE SCALE GENOMIC DNA]</scope>
</reference>
<keyword evidence="2 4" id="KW-0863">Zinc-finger</keyword>
<evidence type="ECO:0000256" key="5">
    <source>
        <dbReference type="SAM" id="MobiDB-lite"/>
    </source>
</evidence>
<dbReference type="PROSITE" id="PS00518">
    <property type="entry name" value="ZF_RING_1"/>
    <property type="match status" value="1"/>
</dbReference>
<dbReference type="Pfam" id="PF00097">
    <property type="entry name" value="zf-C3HC4"/>
    <property type="match status" value="1"/>
</dbReference>
<evidence type="ECO:0000256" key="2">
    <source>
        <dbReference type="ARBA" id="ARBA00022771"/>
    </source>
</evidence>
<dbReference type="InterPro" id="IPR001478">
    <property type="entry name" value="PDZ"/>
</dbReference>
<dbReference type="GO" id="GO:0008270">
    <property type="term" value="F:zinc ion binding"/>
    <property type="evidence" value="ECO:0007669"/>
    <property type="project" value="UniProtKB-KW"/>
</dbReference>
<dbReference type="SUPFAM" id="SSF50156">
    <property type="entry name" value="PDZ domain-like"/>
    <property type="match status" value="4"/>
</dbReference>
<dbReference type="SUPFAM" id="SSF57850">
    <property type="entry name" value="RING/U-box"/>
    <property type="match status" value="1"/>
</dbReference>
<dbReference type="GO" id="GO:0004842">
    <property type="term" value="F:ubiquitin-protein transferase activity"/>
    <property type="evidence" value="ECO:0007669"/>
    <property type="project" value="TreeGrafter"/>
</dbReference>
<dbReference type="CDD" id="cd06679">
    <property type="entry name" value="PDZ3_LNX1_2-like"/>
    <property type="match status" value="1"/>
</dbReference>
<dbReference type="CDD" id="cd16780">
    <property type="entry name" value="mRING-HC-C3HC3D_LNX2"/>
    <property type="match status" value="1"/>
</dbReference>
<dbReference type="InterPro" id="IPR013083">
    <property type="entry name" value="Znf_RING/FYVE/PHD"/>
</dbReference>
<gene>
    <name evidence="8" type="ORF">GSONMT00041050001</name>
</gene>
<dbReference type="InterPro" id="IPR036034">
    <property type="entry name" value="PDZ_sf"/>
</dbReference>
<feature type="compositionally biased region" description="Basic and acidic residues" evidence="5">
    <location>
        <begin position="150"/>
        <end position="172"/>
    </location>
</feature>